<feature type="region of interest" description="Disordered" evidence="1">
    <location>
        <begin position="1"/>
        <end position="29"/>
    </location>
</feature>
<accession>A0AAE1A8F2</accession>
<gene>
    <name evidence="2" type="ORF">RRG08_044459</name>
</gene>
<dbReference type="Proteomes" id="UP001283361">
    <property type="component" value="Unassembled WGS sequence"/>
</dbReference>
<evidence type="ECO:0000313" key="3">
    <source>
        <dbReference type="Proteomes" id="UP001283361"/>
    </source>
</evidence>
<feature type="non-terminal residue" evidence="2">
    <location>
        <position position="46"/>
    </location>
</feature>
<name>A0AAE1A8F2_9GAST</name>
<evidence type="ECO:0000313" key="2">
    <source>
        <dbReference type="EMBL" id="KAK3782917.1"/>
    </source>
</evidence>
<reference evidence="2" key="1">
    <citation type="journal article" date="2023" name="G3 (Bethesda)">
        <title>A reference genome for the long-term kleptoplast-retaining sea slug Elysia crispata morphotype clarki.</title>
        <authorList>
            <person name="Eastman K.E."/>
            <person name="Pendleton A.L."/>
            <person name="Shaikh M.A."/>
            <person name="Suttiyut T."/>
            <person name="Ogas R."/>
            <person name="Tomko P."/>
            <person name="Gavelis G."/>
            <person name="Widhalm J.R."/>
            <person name="Wisecaver J.H."/>
        </authorList>
    </citation>
    <scope>NUCLEOTIDE SEQUENCE</scope>
    <source>
        <strain evidence="2">ECLA1</strain>
    </source>
</reference>
<feature type="compositionally biased region" description="Basic and acidic residues" evidence="1">
    <location>
        <begin position="1"/>
        <end position="24"/>
    </location>
</feature>
<dbReference type="AlphaFoldDB" id="A0AAE1A8F2"/>
<evidence type="ECO:0000256" key="1">
    <source>
        <dbReference type="SAM" id="MobiDB-lite"/>
    </source>
</evidence>
<sequence>MEKQKSNEHGEAALSERRRRETEKKKRKRKVLCETEKALFSSQETK</sequence>
<keyword evidence="3" id="KW-1185">Reference proteome</keyword>
<proteinExistence type="predicted"/>
<dbReference type="EMBL" id="JAWDGP010002476">
    <property type="protein sequence ID" value="KAK3782917.1"/>
    <property type="molecule type" value="Genomic_DNA"/>
</dbReference>
<protein>
    <submittedName>
        <fullName evidence="2">Uncharacterized protein</fullName>
    </submittedName>
</protein>
<comment type="caution">
    <text evidence="2">The sequence shown here is derived from an EMBL/GenBank/DDBJ whole genome shotgun (WGS) entry which is preliminary data.</text>
</comment>
<organism evidence="2 3">
    <name type="scientific">Elysia crispata</name>
    <name type="common">lettuce slug</name>
    <dbReference type="NCBI Taxonomy" id="231223"/>
    <lineage>
        <taxon>Eukaryota</taxon>
        <taxon>Metazoa</taxon>
        <taxon>Spiralia</taxon>
        <taxon>Lophotrochozoa</taxon>
        <taxon>Mollusca</taxon>
        <taxon>Gastropoda</taxon>
        <taxon>Heterobranchia</taxon>
        <taxon>Euthyneura</taxon>
        <taxon>Panpulmonata</taxon>
        <taxon>Sacoglossa</taxon>
        <taxon>Placobranchoidea</taxon>
        <taxon>Plakobranchidae</taxon>
        <taxon>Elysia</taxon>
    </lineage>
</organism>